<dbReference type="SUPFAM" id="SSF51215">
    <property type="entry name" value="Regulatory protein AraC"/>
    <property type="match status" value="1"/>
</dbReference>
<name>A0A9X4QS57_9BACL</name>
<evidence type="ECO:0000256" key="2">
    <source>
        <dbReference type="ARBA" id="ARBA00023125"/>
    </source>
</evidence>
<dbReference type="Pfam" id="PF12833">
    <property type="entry name" value="HTH_18"/>
    <property type="match status" value="1"/>
</dbReference>
<dbReference type="InterPro" id="IPR001387">
    <property type="entry name" value="Cro/C1-type_HTH"/>
</dbReference>
<feature type="domain" description="HTH araC/xylS-type" evidence="4">
    <location>
        <begin position="177"/>
        <end position="275"/>
    </location>
</feature>
<proteinExistence type="predicted"/>
<dbReference type="InterPro" id="IPR003313">
    <property type="entry name" value="AraC-bd"/>
</dbReference>
<dbReference type="CDD" id="cd00093">
    <property type="entry name" value="HTH_XRE"/>
    <property type="match status" value="1"/>
</dbReference>
<comment type="caution">
    <text evidence="5">The sequence shown here is derived from an EMBL/GenBank/DDBJ whole genome shotgun (WGS) entry which is preliminary data.</text>
</comment>
<dbReference type="GO" id="GO:0003700">
    <property type="term" value="F:DNA-binding transcription factor activity"/>
    <property type="evidence" value="ECO:0007669"/>
    <property type="project" value="InterPro"/>
</dbReference>
<protein>
    <submittedName>
        <fullName evidence="5">AraC family transcriptional regulator</fullName>
    </submittedName>
</protein>
<dbReference type="SUPFAM" id="SSF46689">
    <property type="entry name" value="Homeodomain-like"/>
    <property type="match status" value="2"/>
</dbReference>
<dbReference type="Pfam" id="PF02311">
    <property type="entry name" value="AraC_binding"/>
    <property type="match status" value="1"/>
</dbReference>
<dbReference type="Proteomes" id="UP001153404">
    <property type="component" value="Unassembled WGS sequence"/>
</dbReference>
<sequence length="281" mass="32556">MYGHARKRLLQMYLTNLQVNVTALGFNPVWSDWRDIDYTPDYNKFYFITDGEGWLKIGDREFYPKPGQLALMPEGVRQSYSAINDKPYTKYWCHFTAKIGTINLFDLIRLPWMIDVQEEDGLPADLFKEMLRLHRADTLSSSLHVNACLLRLIGYFLDRAEPIDIQLAHAETSDLLRAALTYIDDHFQRNITVRELADLTHMHPNSFIRLFKKHFGTTPIQYVNRKRIDSVKRLLTSTGLTLSEIGERTGIPDTSYLSKLFKSATGLSPTHYKMLAGRQFD</sequence>
<evidence type="ECO:0000256" key="1">
    <source>
        <dbReference type="ARBA" id="ARBA00023015"/>
    </source>
</evidence>
<dbReference type="Gene3D" id="1.10.10.60">
    <property type="entry name" value="Homeodomain-like"/>
    <property type="match status" value="2"/>
</dbReference>
<dbReference type="InterPro" id="IPR018060">
    <property type="entry name" value="HTH_AraC"/>
</dbReference>
<dbReference type="EMBL" id="JAPDIA010000001">
    <property type="protein sequence ID" value="MDG0808182.1"/>
    <property type="molecule type" value="Genomic_DNA"/>
</dbReference>
<keyword evidence="3" id="KW-0804">Transcription</keyword>
<evidence type="ECO:0000259" key="4">
    <source>
        <dbReference type="PROSITE" id="PS01124"/>
    </source>
</evidence>
<dbReference type="PROSITE" id="PS00041">
    <property type="entry name" value="HTH_ARAC_FAMILY_1"/>
    <property type="match status" value="1"/>
</dbReference>
<evidence type="ECO:0000313" key="5">
    <source>
        <dbReference type="EMBL" id="MDG0808182.1"/>
    </source>
</evidence>
<evidence type="ECO:0000256" key="3">
    <source>
        <dbReference type="ARBA" id="ARBA00023163"/>
    </source>
</evidence>
<keyword evidence="2" id="KW-0238">DNA-binding</keyword>
<dbReference type="PROSITE" id="PS01124">
    <property type="entry name" value="HTH_ARAC_FAMILY_2"/>
    <property type="match status" value="1"/>
</dbReference>
<organism evidence="5 6">
    <name type="scientific">Cohnella rhizosphaerae</name>
    <dbReference type="NCBI Taxonomy" id="1457232"/>
    <lineage>
        <taxon>Bacteria</taxon>
        <taxon>Bacillati</taxon>
        <taxon>Bacillota</taxon>
        <taxon>Bacilli</taxon>
        <taxon>Bacillales</taxon>
        <taxon>Paenibacillaceae</taxon>
        <taxon>Cohnella</taxon>
    </lineage>
</organism>
<dbReference type="InterPro" id="IPR018062">
    <property type="entry name" value="HTH_AraC-typ_CS"/>
</dbReference>
<evidence type="ECO:0000313" key="6">
    <source>
        <dbReference type="Proteomes" id="UP001153404"/>
    </source>
</evidence>
<dbReference type="PANTHER" id="PTHR43280">
    <property type="entry name" value="ARAC-FAMILY TRANSCRIPTIONAL REGULATOR"/>
    <property type="match status" value="1"/>
</dbReference>
<dbReference type="RefSeq" id="WP_277528498.1">
    <property type="nucleotide sequence ID" value="NZ_JAPDIA010000001.1"/>
</dbReference>
<dbReference type="GO" id="GO:0043565">
    <property type="term" value="F:sequence-specific DNA binding"/>
    <property type="evidence" value="ECO:0007669"/>
    <property type="project" value="InterPro"/>
</dbReference>
<dbReference type="InterPro" id="IPR037923">
    <property type="entry name" value="HTH-like"/>
</dbReference>
<dbReference type="InterPro" id="IPR009057">
    <property type="entry name" value="Homeodomain-like_sf"/>
</dbReference>
<keyword evidence="6" id="KW-1185">Reference proteome</keyword>
<accession>A0A9X4QS57</accession>
<dbReference type="Gene3D" id="2.60.120.280">
    <property type="entry name" value="Regulatory protein AraC"/>
    <property type="match status" value="1"/>
</dbReference>
<keyword evidence="1" id="KW-0805">Transcription regulation</keyword>
<gene>
    <name evidence="5" type="ORF">OMP40_01210</name>
</gene>
<dbReference type="AlphaFoldDB" id="A0A9X4QS57"/>
<dbReference type="SMART" id="SM00342">
    <property type="entry name" value="HTH_ARAC"/>
    <property type="match status" value="1"/>
</dbReference>
<dbReference type="PANTHER" id="PTHR43280:SF28">
    <property type="entry name" value="HTH-TYPE TRANSCRIPTIONAL ACTIVATOR RHAS"/>
    <property type="match status" value="1"/>
</dbReference>
<reference evidence="5" key="1">
    <citation type="submission" date="2022-10" db="EMBL/GenBank/DDBJ databases">
        <title>Comparative genomic analysis of Cohnella hashimotonis sp. nov., isolated from the International Space Station.</title>
        <authorList>
            <person name="Simpson A."/>
            <person name="Venkateswaran K."/>
        </authorList>
    </citation>
    <scope>NUCLEOTIDE SEQUENCE</scope>
    <source>
        <strain evidence="5">DSM 28161</strain>
    </source>
</reference>